<keyword evidence="4" id="KW-0456">Lyase</keyword>
<dbReference type="EMBL" id="LMTZ01000013">
    <property type="protein sequence ID" value="KST69746.1"/>
    <property type="molecule type" value="Genomic_DNA"/>
</dbReference>
<dbReference type="InterPro" id="IPR011989">
    <property type="entry name" value="ARM-like"/>
</dbReference>
<feature type="transmembrane region" description="Helical" evidence="5">
    <location>
        <begin position="308"/>
        <end position="331"/>
    </location>
</feature>
<keyword evidence="5" id="KW-1133">Transmembrane helix</keyword>
<dbReference type="RefSeq" id="WP_027842502.1">
    <property type="nucleotide sequence ID" value="NZ_LMTZ01000013.1"/>
</dbReference>
<feature type="transmembrane region" description="Helical" evidence="5">
    <location>
        <begin position="243"/>
        <end position="266"/>
    </location>
</feature>
<feature type="transmembrane region" description="Helical" evidence="5">
    <location>
        <begin position="278"/>
        <end position="296"/>
    </location>
</feature>
<dbReference type="GO" id="GO:0016829">
    <property type="term" value="F:lyase activity"/>
    <property type="evidence" value="ECO:0007669"/>
    <property type="project" value="UniProtKB-KW"/>
</dbReference>
<feature type="transmembrane region" description="Helical" evidence="5">
    <location>
        <begin position="68"/>
        <end position="86"/>
    </location>
</feature>
<keyword evidence="8" id="KW-1185">Reference proteome</keyword>
<evidence type="ECO:0000256" key="4">
    <source>
        <dbReference type="ARBA" id="ARBA00023239"/>
    </source>
</evidence>
<keyword evidence="2" id="KW-0042">Antenna complex</keyword>
<dbReference type="Gene3D" id="1.20.1250.20">
    <property type="entry name" value="MFS general substrate transporter like domains"/>
    <property type="match status" value="1"/>
</dbReference>
<accession>A0A0V7ZZ50</accession>
<dbReference type="Proteomes" id="UP000053372">
    <property type="component" value="Unassembled WGS sequence"/>
</dbReference>
<feature type="transmembrane region" description="Helical" evidence="5">
    <location>
        <begin position="190"/>
        <end position="209"/>
    </location>
</feature>
<feature type="transmembrane region" description="Helical" evidence="5">
    <location>
        <begin position="391"/>
        <end position="412"/>
    </location>
</feature>
<feature type="transmembrane region" description="Helical" evidence="5">
    <location>
        <begin position="159"/>
        <end position="184"/>
    </location>
</feature>
<evidence type="ECO:0008006" key="9">
    <source>
        <dbReference type="Google" id="ProtNLM"/>
    </source>
</evidence>
<protein>
    <recommendedName>
        <fullName evidence="9">MFS transporter</fullName>
    </recommendedName>
</protein>
<evidence type="ECO:0000256" key="3">
    <source>
        <dbReference type="ARBA" id="ARBA00022738"/>
    </source>
</evidence>
<reference evidence="7 8" key="1">
    <citation type="journal article" date="2015" name="Genome Announc.">
        <title>Draft Genome of the Euendolithic (true boring) Cyanobacterium Mastigocoleus testarum strain BC008.</title>
        <authorList>
            <person name="Guida B.S."/>
            <person name="Garcia-Pichel F."/>
        </authorList>
    </citation>
    <scope>NUCLEOTIDE SEQUENCE [LARGE SCALE GENOMIC DNA]</scope>
    <source>
        <strain evidence="7 8">BC008</strain>
    </source>
</reference>
<keyword evidence="5" id="KW-0812">Transmembrane</keyword>
<dbReference type="SUPFAM" id="SSF103473">
    <property type="entry name" value="MFS general substrate transporter"/>
    <property type="match status" value="1"/>
</dbReference>
<evidence type="ECO:0000256" key="5">
    <source>
        <dbReference type="SAM" id="Phobius"/>
    </source>
</evidence>
<name>A0A0V7ZZ50_9CYAN</name>
<keyword evidence="5" id="KW-0472">Membrane</keyword>
<sequence>MELKNHSLTPKTGILPRILQLINLRPEESDRTWLMFAFYTTTCIGLRWSEDTTVALFLDKYNADSLPWIYIASAVTGAVLVFCYSWLQKIFSLRWVVIGTVPCMFAVLFLLRQGLEVSYAAVITIFLLRLWVDASYVLNDLNTSIAANQLFNIQEIKRAYPLVSSGILVADILGGFSLPLLLIFVGLDGVIFPFASILIVVGAVILFYLTHNYRYAFPSVPNRLVSKVQSSSGRRLSTPLRHYALLLFAFFGLLQVIGIFIDFQYLAQLKSNYNEKDIASFLGLFGGVAGICELLVQLFLSSRILQRFGVFVTIALLPITVAIFAFSLVILLSLTSATPQLPIFWGMVFLKFLDELLRYTFVLSSGPLLFQPIPDKVRTKIQALASGVAEAFGAGAAGALILITLWLVTQAIPQSKTVILIETIIIALICLVVIWVLRSHYVSLLVFSAGKKQLKGTDIDLRSFKQAVIKALKENTASGDRSSCIELLSELDPQGAEAVLAPLLIDLPPDLQQLSLEKMLQRGANPTYLTQVGQLLNEETINNITPEVSALAIRYVYLAESHPDLRKLEEYLHGKQHSIVRATAAALLLRQGTPIQQLAATRTLRWMLTHKQERERTNAVKALREAVYLQVLRIYIPSLLQDKSLRVRCAVLEMIAANRLEEYYGTLISGLHYKSTRNTAMTALVQLENEVLEPLFQLATNLSKPQTVRMFAWRTIGQISTLEASDTIWQYLGKSKGTTRDNILRTLLKIHQQSGNTILVDKFQEIKIKTFIHEELQFLGEIYATYIDLKIQGKVYANYVDFKSQPLFYNNQLSDKIIARGELLQRAILNLEIDVKERILRLLKLLYPIDKIQAATINIRSQSLANLARGLEILDHTVTLRSKPILLNILDRYPPEEKLQNLVENGIIEYQQMIIRERIHKLLLMEEFLSDWCLACCFHFAEVARISLEISHILRGLKHSTGFVREASIAYLSIVSPRVLVSILPQVKNDPHPLVVGHIDNFISKNGVNEK</sequence>
<evidence type="ECO:0000313" key="6">
    <source>
        <dbReference type="EMBL" id="KST67618.1"/>
    </source>
</evidence>
<keyword evidence="3" id="KW-0605">Phycobilisome</keyword>
<dbReference type="GO" id="GO:0030089">
    <property type="term" value="C:phycobilisome"/>
    <property type="evidence" value="ECO:0007669"/>
    <property type="project" value="UniProtKB-KW"/>
</dbReference>
<organism evidence="7 8">
    <name type="scientific">Mastigocoleus testarum BC008</name>
    <dbReference type="NCBI Taxonomy" id="371196"/>
    <lineage>
        <taxon>Bacteria</taxon>
        <taxon>Bacillati</taxon>
        <taxon>Cyanobacteriota</taxon>
        <taxon>Cyanophyceae</taxon>
        <taxon>Nostocales</taxon>
        <taxon>Hapalosiphonaceae</taxon>
        <taxon>Mastigocoleus</taxon>
    </lineage>
</organism>
<evidence type="ECO:0000313" key="7">
    <source>
        <dbReference type="EMBL" id="KST69746.1"/>
    </source>
</evidence>
<comment type="similarity">
    <text evidence="1">Belongs to the CpcE/RpcE/PecE family.</text>
</comment>
<evidence type="ECO:0000256" key="1">
    <source>
        <dbReference type="ARBA" id="ARBA00009299"/>
    </source>
</evidence>
<proteinExistence type="inferred from homology"/>
<dbReference type="Gene3D" id="1.25.10.10">
    <property type="entry name" value="Leucine-rich Repeat Variant"/>
    <property type="match status" value="1"/>
</dbReference>
<dbReference type="SUPFAM" id="SSF48371">
    <property type="entry name" value="ARM repeat"/>
    <property type="match status" value="1"/>
</dbReference>
<feature type="transmembrane region" description="Helical" evidence="5">
    <location>
        <begin position="93"/>
        <end position="111"/>
    </location>
</feature>
<dbReference type="AlphaFoldDB" id="A0A0V7ZZ50"/>
<comment type="caution">
    <text evidence="7">The sequence shown here is derived from an EMBL/GenBank/DDBJ whole genome shotgun (WGS) entry which is preliminary data.</text>
</comment>
<dbReference type="OrthoDB" id="567962at2"/>
<evidence type="ECO:0000313" key="8">
    <source>
        <dbReference type="Proteomes" id="UP000053372"/>
    </source>
</evidence>
<feature type="transmembrane region" description="Helical" evidence="5">
    <location>
        <begin position="117"/>
        <end position="138"/>
    </location>
</feature>
<evidence type="ECO:0000256" key="2">
    <source>
        <dbReference type="ARBA" id="ARBA00022549"/>
    </source>
</evidence>
<gene>
    <name evidence="6" type="ORF">BC008_30965</name>
    <name evidence="7" type="ORF">BC008_35885</name>
</gene>
<dbReference type="InterPro" id="IPR036259">
    <property type="entry name" value="MFS_trans_sf"/>
</dbReference>
<dbReference type="InterPro" id="IPR016024">
    <property type="entry name" value="ARM-type_fold"/>
</dbReference>
<dbReference type="EMBL" id="LMTZ01000086">
    <property type="protein sequence ID" value="KST67618.1"/>
    <property type="molecule type" value="Genomic_DNA"/>
</dbReference>
<feature type="transmembrane region" description="Helical" evidence="5">
    <location>
        <begin position="418"/>
        <end position="437"/>
    </location>
</feature>